<dbReference type="Proteomes" id="UP000076276">
    <property type="component" value="Unassembled WGS sequence"/>
</dbReference>
<sequence length="479" mass="54248">MKIESIQLKHTLHFHNIHAEFKGQQHPVTLILGDQSSGKTTILRFTYQALTWFAARYKDLRTAGVVMLDQDIMLNRLQSKIDVQISYPSEFGQLSSSSAEPEESQSLPSSEQSPDPHFYCAWQLYKTLNSQGIGISKAETQQLEELAARYQRTLKDDPLLGLPLIAYYPAERFVNEVNLLNKNNPAIFQPAYAYEISAIPFTTFSRFFEWFREICDIENAQSAQMVQDILNKNNSSLASDSKTNDFLVSRIAHAHAEIHAPALKSLRRALAVILPEFSNIYLQYHPKLQLMVTYQGQTMQFQQLSNSIRNLTALIGDIVRRLCLLNPASLYPCEEGDGILLIDAIDHQLDQNMTQVILPRLHQAFPRLQIIAAGNRPELLEQASDFQCLKLENKQLMPIQSSLMQQQFEEIYAQLHTDGDLPLADNDSPAASLQEPAEDAATAETLLLQIQEQLSAEQQQELIHLLQGNDPRLSHNPLL</sequence>
<evidence type="ECO:0000256" key="1">
    <source>
        <dbReference type="SAM" id="MobiDB-lite"/>
    </source>
</evidence>
<dbReference type="GO" id="GO:0016887">
    <property type="term" value="F:ATP hydrolysis activity"/>
    <property type="evidence" value="ECO:0007669"/>
    <property type="project" value="InterPro"/>
</dbReference>
<dbReference type="RefSeq" id="WP_067670203.1">
    <property type="nucleotide sequence ID" value="NZ_CBCSIK010000004.1"/>
</dbReference>
<dbReference type="Pfam" id="PF13476">
    <property type="entry name" value="AAA_23"/>
    <property type="match status" value="1"/>
</dbReference>
<dbReference type="EMBL" id="LUAW01000028">
    <property type="protein sequence ID" value="KYQ71337.1"/>
    <property type="molecule type" value="Genomic_DNA"/>
</dbReference>
<dbReference type="SUPFAM" id="SSF52540">
    <property type="entry name" value="P-loop containing nucleoside triphosphate hydrolases"/>
    <property type="match status" value="1"/>
</dbReference>
<dbReference type="OrthoDB" id="9815944at2"/>
<keyword evidence="4" id="KW-1185">Reference proteome</keyword>
<evidence type="ECO:0000259" key="2">
    <source>
        <dbReference type="Pfam" id="PF13476"/>
    </source>
</evidence>
<dbReference type="InterPro" id="IPR038729">
    <property type="entry name" value="Rad50/SbcC_AAA"/>
</dbReference>
<dbReference type="STRING" id="1806892.AZH43_15060"/>
<keyword evidence="3" id="KW-0067">ATP-binding</keyword>
<evidence type="ECO:0000313" key="3">
    <source>
        <dbReference type="EMBL" id="KYQ71337.1"/>
    </source>
</evidence>
<dbReference type="GO" id="GO:0006302">
    <property type="term" value="P:double-strand break repair"/>
    <property type="evidence" value="ECO:0007669"/>
    <property type="project" value="InterPro"/>
</dbReference>
<keyword evidence="3" id="KW-0547">Nucleotide-binding</keyword>
<dbReference type="Gene3D" id="3.40.50.300">
    <property type="entry name" value="P-loop containing nucleotide triphosphate hydrolases"/>
    <property type="match status" value="1"/>
</dbReference>
<feature type="domain" description="Rad50/SbcC-type AAA" evidence="2">
    <location>
        <begin position="6"/>
        <end position="206"/>
    </location>
</feature>
<dbReference type="InterPro" id="IPR027417">
    <property type="entry name" value="P-loop_NTPase"/>
</dbReference>
<proteinExistence type="predicted"/>
<reference evidence="3 4" key="1">
    <citation type="submission" date="2016-03" db="EMBL/GenBank/DDBJ databases">
        <title>Acinetobacter genomospecies 28 strain ANC 4149.</title>
        <authorList>
            <person name="Radolfova-Krizova L."/>
            <person name="Nemec A."/>
        </authorList>
    </citation>
    <scope>NUCLEOTIDE SEQUENCE [LARGE SCALE GENOMIC DNA]</scope>
    <source>
        <strain evidence="3 4">ANC 4149</strain>
    </source>
</reference>
<gene>
    <name evidence="3" type="ORF">AZH43_15060</name>
</gene>
<feature type="compositionally biased region" description="Low complexity" evidence="1">
    <location>
        <begin position="93"/>
        <end position="113"/>
    </location>
</feature>
<protein>
    <submittedName>
        <fullName evidence="3">ATP-binding protein</fullName>
    </submittedName>
</protein>
<name>A0A151XZX4_9GAMM</name>
<evidence type="ECO:0000313" key="4">
    <source>
        <dbReference type="Proteomes" id="UP000076276"/>
    </source>
</evidence>
<dbReference type="AlphaFoldDB" id="A0A151XZX4"/>
<dbReference type="GO" id="GO:0005524">
    <property type="term" value="F:ATP binding"/>
    <property type="evidence" value="ECO:0007669"/>
    <property type="project" value="UniProtKB-KW"/>
</dbReference>
<organism evidence="3 4">
    <name type="scientific">Acinetobacter pragensis</name>
    <dbReference type="NCBI Taxonomy" id="1806892"/>
    <lineage>
        <taxon>Bacteria</taxon>
        <taxon>Pseudomonadati</taxon>
        <taxon>Pseudomonadota</taxon>
        <taxon>Gammaproteobacteria</taxon>
        <taxon>Moraxellales</taxon>
        <taxon>Moraxellaceae</taxon>
        <taxon>Acinetobacter</taxon>
    </lineage>
</organism>
<feature type="region of interest" description="Disordered" evidence="1">
    <location>
        <begin position="92"/>
        <end position="114"/>
    </location>
</feature>
<accession>A0A151XZX4</accession>
<comment type="caution">
    <text evidence="3">The sequence shown here is derived from an EMBL/GenBank/DDBJ whole genome shotgun (WGS) entry which is preliminary data.</text>
</comment>
<feature type="region of interest" description="Disordered" evidence="1">
    <location>
        <begin position="419"/>
        <end position="438"/>
    </location>
</feature>